<feature type="region of interest" description="Disordered" evidence="1">
    <location>
        <begin position="1"/>
        <end position="62"/>
    </location>
</feature>
<reference evidence="2 3" key="2">
    <citation type="journal article" date="2013" name="Plant Cell Physiol.">
        <title>Rice Annotation Project Database (RAP-DB): an integrative and interactive database for rice genomics.</title>
        <authorList>
            <person name="Sakai H."/>
            <person name="Lee S.S."/>
            <person name="Tanaka T."/>
            <person name="Numa H."/>
            <person name="Kim J."/>
            <person name="Kawahara Y."/>
            <person name="Wakimoto H."/>
            <person name="Yang C.C."/>
            <person name="Iwamoto M."/>
            <person name="Abe T."/>
            <person name="Yamada Y."/>
            <person name="Muto A."/>
            <person name="Inokuchi H."/>
            <person name="Ikemura T."/>
            <person name="Matsumoto T."/>
            <person name="Sasaki T."/>
            <person name="Itoh T."/>
        </authorList>
    </citation>
    <scope>NUCLEOTIDE SEQUENCE [LARGE SCALE GENOMIC DNA]</scope>
    <source>
        <strain evidence="3">cv. Nipponbare</strain>
    </source>
</reference>
<dbReference type="InParanoid" id="A0A0P0V5H1"/>
<feature type="region of interest" description="Disordered" evidence="1">
    <location>
        <begin position="77"/>
        <end position="112"/>
    </location>
</feature>
<dbReference type="PaxDb" id="39947-A0A0P0V5H1"/>
<dbReference type="AlphaFoldDB" id="A0A0P0V5H1"/>
<protein>
    <submittedName>
        <fullName evidence="2">Os01g0629200 protein</fullName>
    </submittedName>
</protein>
<feature type="compositionally biased region" description="Pro residues" evidence="1">
    <location>
        <begin position="83"/>
        <end position="97"/>
    </location>
</feature>
<organism evidence="2 3">
    <name type="scientific">Oryza sativa subsp. japonica</name>
    <name type="common">Rice</name>
    <dbReference type="NCBI Taxonomy" id="39947"/>
    <lineage>
        <taxon>Eukaryota</taxon>
        <taxon>Viridiplantae</taxon>
        <taxon>Streptophyta</taxon>
        <taxon>Embryophyta</taxon>
        <taxon>Tracheophyta</taxon>
        <taxon>Spermatophyta</taxon>
        <taxon>Magnoliopsida</taxon>
        <taxon>Liliopsida</taxon>
        <taxon>Poales</taxon>
        <taxon>Poaceae</taxon>
        <taxon>BOP clade</taxon>
        <taxon>Oryzoideae</taxon>
        <taxon>Oryzeae</taxon>
        <taxon>Oryzinae</taxon>
        <taxon>Oryza</taxon>
        <taxon>Oryza sativa</taxon>
    </lineage>
</organism>
<dbReference type="Proteomes" id="UP000059680">
    <property type="component" value="Chromosome 1"/>
</dbReference>
<gene>
    <name evidence="2" type="ordered locus">Os01g0629200</name>
    <name evidence="2" type="ORF">OSNPB_010629200</name>
</gene>
<sequence>MARHGAAAGGRRDRIWGRRKWRAANARTASSSATASSGFRLSSASSPSSSRRRASAAGSVSASASVVTLVNGLASTVVDCATPSPPPSYSPPLPPSRANPTPAATGAHHNGA</sequence>
<evidence type="ECO:0000313" key="3">
    <source>
        <dbReference type="Proteomes" id="UP000059680"/>
    </source>
</evidence>
<proteinExistence type="predicted"/>
<reference evidence="3" key="1">
    <citation type="journal article" date="2005" name="Nature">
        <title>The map-based sequence of the rice genome.</title>
        <authorList>
            <consortium name="International rice genome sequencing project (IRGSP)"/>
            <person name="Matsumoto T."/>
            <person name="Wu J."/>
            <person name="Kanamori H."/>
            <person name="Katayose Y."/>
            <person name="Fujisawa M."/>
            <person name="Namiki N."/>
            <person name="Mizuno H."/>
            <person name="Yamamoto K."/>
            <person name="Antonio B.A."/>
            <person name="Baba T."/>
            <person name="Sakata K."/>
            <person name="Nagamura Y."/>
            <person name="Aoki H."/>
            <person name="Arikawa K."/>
            <person name="Arita K."/>
            <person name="Bito T."/>
            <person name="Chiden Y."/>
            <person name="Fujitsuka N."/>
            <person name="Fukunaka R."/>
            <person name="Hamada M."/>
            <person name="Harada C."/>
            <person name="Hayashi A."/>
            <person name="Hijishita S."/>
            <person name="Honda M."/>
            <person name="Hosokawa S."/>
            <person name="Ichikawa Y."/>
            <person name="Idonuma A."/>
            <person name="Iijima M."/>
            <person name="Ikeda M."/>
            <person name="Ikeno M."/>
            <person name="Ito K."/>
            <person name="Ito S."/>
            <person name="Ito T."/>
            <person name="Ito Y."/>
            <person name="Ito Y."/>
            <person name="Iwabuchi A."/>
            <person name="Kamiya K."/>
            <person name="Karasawa W."/>
            <person name="Kurita K."/>
            <person name="Katagiri S."/>
            <person name="Kikuta A."/>
            <person name="Kobayashi H."/>
            <person name="Kobayashi N."/>
            <person name="Machita K."/>
            <person name="Maehara T."/>
            <person name="Masukawa M."/>
            <person name="Mizubayashi T."/>
            <person name="Mukai Y."/>
            <person name="Nagasaki H."/>
            <person name="Nagata Y."/>
            <person name="Naito S."/>
            <person name="Nakashima M."/>
            <person name="Nakama Y."/>
            <person name="Nakamichi Y."/>
            <person name="Nakamura M."/>
            <person name="Meguro A."/>
            <person name="Negishi M."/>
            <person name="Ohta I."/>
            <person name="Ohta T."/>
            <person name="Okamoto M."/>
            <person name="Ono N."/>
            <person name="Saji S."/>
            <person name="Sakaguchi M."/>
            <person name="Sakai K."/>
            <person name="Shibata M."/>
            <person name="Shimokawa T."/>
            <person name="Song J."/>
            <person name="Takazaki Y."/>
            <person name="Terasawa K."/>
            <person name="Tsugane M."/>
            <person name="Tsuji K."/>
            <person name="Ueda S."/>
            <person name="Waki K."/>
            <person name="Yamagata H."/>
            <person name="Yamamoto M."/>
            <person name="Yamamoto S."/>
            <person name="Yamane H."/>
            <person name="Yoshiki S."/>
            <person name="Yoshihara R."/>
            <person name="Yukawa K."/>
            <person name="Zhong H."/>
            <person name="Yano M."/>
            <person name="Yuan Q."/>
            <person name="Ouyang S."/>
            <person name="Liu J."/>
            <person name="Jones K.M."/>
            <person name="Gansberger K."/>
            <person name="Moffat K."/>
            <person name="Hill J."/>
            <person name="Bera J."/>
            <person name="Fadrosh D."/>
            <person name="Jin S."/>
            <person name="Johri S."/>
            <person name="Kim M."/>
            <person name="Overton L."/>
            <person name="Reardon M."/>
            <person name="Tsitrin T."/>
            <person name="Vuong H."/>
            <person name="Weaver B."/>
            <person name="Ciecko A."/>
            <person name="Tallon L."/>
            <person name="Jackson J."/>
            <person name="Pai G."/>
            <person name="Aken S.V."/>
            <person name="Utterback T."/>
            <person name="Reidmuller S."/>
            <person name="Feldblyum T."/>
            <person name="Hsiao J."/>
            <person name="Zismann V."/>
            <person name="Iobst S."/>
            <person name="de Vazeille A.R."/>
            <person name="Buell C.R."/>
            <person name="Ying K."/>
            <person name="Li Y."/>
            <person name="Lu T."/>
            <person name="Huang Y."/>
            <person name="Zhao Q."/>
            <person name="Feng Q."/>
            <person name="Zhang L."/>
            <person name="Zhu J."/>
            <person name="Weng Q."/>
            <person name="Mu J."/>
            <person name="Lu Y."/>
            <person name="Fan D."/>
            <person name="Liu Y."/>
            <person name="Guan J."/>
            <person name="Zhang Y."/>
            <person name="Yu S."/>
            <person name="Liu X."/>
            <person name="Zhang Y."/>
            <person name="Hong G."/>
            <person name="Han B."/>
            <person name="Choisne N."/>
            <person name="Demange N."/>
            <person name="Orjeda G."/>
            <person name="Samain S."/>
            <person name="Cattolico L."/>
            <person name="Pelletier E."/>
            <person name="Couloux A."/>
            <person name="Segurens B."/>
            <person name="Wincker P."/>
            <person name="D'Hont A."/>
            <person name="Scarpelli C."/>
            <person name="Weissenbach J."/>
            <person name="Salanoubat M."/>
            <person name="Quetier F."/>
            <person name="Yu Y."/>
            <person name="Kim H.R."/>
            <person name="Rambo T."/>
            <person name="Currie J."/>
            <person name="Collura K."/>
            <person name="Luo M."/>
            <person name="Yang T."/>
            <person name="Ammiraju J.S.S."/>
            <person name="Engler F."/>
            <person name="Soderlund C."/>
            <person name="Wing R.A."/>
            <person name="Palmer L.E."/>
            <person name="de la Bastide M."/>
            <person name="Spiegel L."/>
            <person name="Nascimento L."/>
            <person name="Zutavern T."/>
            <person name="O'Shaughnessy A."/>
            <person name="Dike S."/>
            <person name="Dedhia N."/>
            <person name="Preston R."/>
            <person name="Balija V."/>
            <person name="McCombie W.R."/>
            <person name="Chow T."/>
            <person name="Chen H."/>
            <person name="Chung M."/>
            <person name="Chen C."/>
            <person name="Shaw J."/>
            <person name="Wu H."/>
            <person name="Hsiao K."/>
            <person name="Chao Y."/>
            <person name="Chu M."/>
            <person name="Cheng C."/>
            <person name="Hour A."/>
            <person name="Lee P."/>
            <person name="Lin S."/>
            <person name="Lin Y."/>
            <person name="Liou J."/>
            <person name="Liu S."/>
            <person name="Hsing Y."/>
            <person name="Raghuvanshi S."/>
            <person name="Mohanty A."/>
            <person name="Bharti A.K."/>
            <person name="Gaur A."/>
            <person name="Gupta V."/>
            <person name="Kumar D."/>
            <person name="Ravi V."/>
            <person name="Vij S."/>
            <person name="Kapur A."/>
            <person name="Khurana P."/>
            <person name="Khurana P."/>
            <person name="Khurana J.P."/>
            <person name="Tyagi A.K."/>
            <person name="Gaikwad K."/>
            <person name="Singh A."/>
            <person name="Dalal V."/>
            <person name="Srivastava S."/>
            <person name="Dixit A."/>
            <person name="Pal A.K."/>
            <person name="Ghazi I.A."/>
            <person name="Yadav M."/>
            <person name="Pandit A."/>
            <person name="Bhargava A."/>
            <person name="Sureshbabu K."/>
            <person name="Batra K."/>
            <person name="Sharma T.R."/>
            <person name="Mohapatra T."/>
            <person name="Singh N.K."/>
            <person name="Messing J."/>
            <person name="Nelson A.B."/>
            <person name="Fuks G."/>
            <person name="Kavchok S."/>
            <person name="Keizer G."/>
            <person name="Linton E."/>
            <person name="Llaca V."/>
            <person name="Song R."/>
            <person name="Tanyolac B."/>
            <person name="Young S."/>
            <person name="Ho-Il K."/>
            <person name="Hahn J.H."/>
            <person name="Sangsakoo G."/>
            <person name="Vanavichit A."/>
            <person name="de Mattos Luiz.A.T."/>
            <person name="Zimmer P.D."/>
            <person name="Malone G."/>
            <person name="Dellagostin O."/>
            <person name="de Oliveira A.C."/>
            <person name="Bevan M."/>
            <person name="Bancroft I."/>
            <person name="Minx P."/>
            <person name="Cordum H."/>
            <person name="Wilson R."/>
            <person name="Cheng Z."/>
            <person name="Jin W."/>
            <person name="Jiang J."/>
            <person name="Leong S.A."/>
            <person name="Iwama H."/>
            <person name="Gojobori T."/>
            <person name="Itoh T."/>
            <person name="Niimura Y."/>
            <person name="Fujii Y."/>
            <person name="Habara T."/>
            <person name="Sakai H."/>
            <person name="Sato Y."/>
            <person name="Wilson G."/>
            <person name="Kumar K."/>
            <person name="McCouch S."/>
            <person name="Juretic N."/>
            <person name="Hoen D."/>
            <person name="Wright S."/>
            <person name="Bruskiewich R."/>
            <person name="Bureau T."/>
            <person name="Miyao A."/>
            <person name="Hirochika H."/>
            <person name="Nishikawa T."/>
            <person name="Kadowaki K."/>
            <person name="Sugiura M."/>
            <person name="Burr B."/>
            <person name="Sasaki T."/>
        </authorList>
    </citation>
    <scope>NUCLEOTIDE SEQUENCE [LARGE SCALE GENOMIC DNA]</scope>
    <source>
        <strain evidence="3">cv. Nipponbare</strain>
    </source>
</reference>
<reference evidence="2 3" key="3">
    <citation type="journal article" date="2013" name="Rice">
        <title>Improvement of the Oryza sativa Nipponbare reference genome using next generation sequence and optical map data.</title>
        <authorList>
            <person name="Kawahara Y."/>
            <person name="de la Bastide M."/>
            <person name="Hamilton J.P."/>
            <person name="Kanamori H."/>
            <person name="McCombie W.R."/>
            <person name="Ouyang S."/>
            <person name="Schwartz D.C."/>
            <person name="Tanaka T."/>
            <person name="Wu J."/>
            <person name="Zhou S."/>
            <person name="Childs K.L."/>
            <person name="Davidson R.M."/>
            <person name="Lin H."/>
            <person name="Quesada-Ocampo L."/>
            <person name="Vaillancourt B."/>
            <person name="Sakai H."/>
            <person name="Lee S.S."/>
            <person name="Kim J."/>
            <person name="Numa H."/>
            <person name="Itoh T."/>
            <person name="Buell C.R."/>
            <person name="Matsumoto T."/>
        </authorList>
    </citation>
    <scope>NUCLEOTIDE SEQUENCE [LARGE SCALE GENOMIC DNA]</scope>
    <source>
        <strain evidence="3">cv. Nipponbare</strain>
    </source>
</reference>
<dbReference type="EMBL" id="AP014957">
    <property type="protein sequence ID" value="BAS73277.1"/>
    <property type="molecule type" value="Genomic_DNA"/>
</dbReference>
<evidence type="ECO:0000256" key="1">
    <source>
        <dbReference type="SAM" id="MobiDB-lite"/>
    </source>
</evidence>
<name>A0A0P0V5H1_ORYSJ</name>
<feature type="compositionally biased region" description="Low complexity" evidence="1">
    <location>
        <begin position="23"/>
        <end position="62"/>
    </location>
</feature>
<keyword evidence="3" id="KW-1185">Reference proteome</keyword>
<evidence type="ECO:0000313" key="2">
    <source>
        <dbReference type="EMBL" id="BAS73277.1"/>
    </source>
</evidence>
<accession>A0A0P0V5H1</accession>